<evidence type="ECO:0000256" key="1">
    <source>
        <dbReference type="SAM" id="MobiDB-lite"/>
    </source>
</evidence>
<comment type="caution">
    <text evidence="2">The sequence shown here is derived from an EMBL/GenBank/DDBJ whole genome shotgun (WGS) entry which is preliminary data.</text>
</comment>
<reference evidence="2" key="1">
    <citation type="journal article" date="2023" name="G3 (Bethesda)">
        <title>A reference genome for the long-term kleptoplast-retaining sea slug Elysia crispata morphotype clarki.</title>
        <authorList>
            <person name="Eastman K.E."/>
            <person name="Pendleton A.L."/>
            <person name="Shaikh M.A."/>
            <person name="Suttiyut T."/>
            <person name="Ogas R."/>
            <person name="Tomko P."/>
            <person name="Gavelis G."/>
            <person name="Widhalm J.R."/>
            <person name="Wisecaver J.H."/>
        </authorList>
    </citation>
    <scope>NUCLEOTIDE SEQUENCE</scope>
    <source>
        <strain evidence="2">ECLA1</strain>
    </source>
</reference>
<organism evidence="2 3">
    <name type="scientific">Elysia crispata</name>
    <name type="common">lettuce slug</name>
    <dbReference type="NCBI Taxonomy" id="231223"/>
    <lineage>
        <taxon>Eukaryota</taxon>
        <taxon>Metazoa</taxon>
        <taxon>Spiralia</taxon>
        <taxon>Lophotrochozoa</taxon>
        <taxon>Mollusca</taxon>
        <taxon>Gastropoda</taxon>
        <taxon>Heterobranchia</taxon>
        <taxon>Euthyneura</taxon>
        <taxon>Panpulmonata</taxon>
        <taxon>Sacoglossa</taxon>
        <taxon>Placobranchoidea</taxon>
        <taxon>Plakobranchidae</taxon>
        <taxon>Elysia</taxon>
    </lineage>
</organism>
<accession>A0AAE1CS09</accession>
<dbReference type="EMBL" id="JAWDGP010006989">
    <property type="protein sequence ID" value="KAK3731677.1"/>
    <property type="molecule type" value="Genomic_DNA"/>
</dbReference>
<evidence type="ECO:0000313" key="2">
    <source>
        <dbReference type="EMBL" id="KAK3731677.1"/>
    </source>
</evidence>
<protein>
    <submittedName>
        <fullName evidence="2">Uncharacterized protein</fullName>
    </submittedName>
</protein>
<dbReference type="AlphaFoldDB" id="A0AAE1CS09"/>
<name>A0AAE1CS09_9GAST</name>
<keyword evidence="3" id="KW-1185">Reference proteome</keyword>
<proteinExistence type="predicted"/>
<sequence length="76" mass="8384">MSKPLSIKQPAVCEPKSERPADLPLPSLDEYQRPPCVTYPPPCKTPPPKPRELEPEPEPPECPCALGIKPPCNTKK</sequence>
<feature type="region of interest" description="Disordered" evidence="1">
    <location>
        <begin position="1"/>
        <end position="76"/>
    </location>
</feature>
<evidence type="ECO:0000313" key="3">
    <source>
        <dbReference type="Proteomes" id="UP001283361"/>
    </source>
</evidence>
<gene>
    <name evidence="2" type="ORF">RRG08_035347</name>
</gene>
<dbReference type="Proteomes" id="UP001283361">
    <property type="component" value="Unassembled WGS sequence"/>
</dbReference>
<feature type="compositionally biased region" description="Pro residues" evidence="1">
    <location>
        <begin position="37"/>
        <end position="48"/>
    </location>
</feature>